<dbReference type="InterPro" id="IPR019734">
    <property type="entry name" value="TPR_rpt"/>
</dbReference>
<dbReference type="AlphaFoldDB" id="X1SEL9"/>
<dbReference type="Pfam" id="PF13432">
    <property type="entry name" value="TPR_16"/>
    <property type="match status" value="1"/>
</dbReference>
<dbReference type="PROSITE" id="PS50293">
    <property type="entry name" value="TPR_REGION"/>
    <property type="match status" value="1"/>
</dbReference>
<dbReference type="PANTHER" id="PTHR12558">
    <property type="entry name" value="CELL DIVISION CYCLE 16,23,27"/>
    <property type="match status" value="1"/>
</dbReference>
<sequence length="180" mass="20629">MIREAIVKKKGDSRLYCFLASLYQEKKLFKAAEETLKEGLQFSPRSVDIHYKLGILYEETDRFKESIKEMEEILKIEPESAEALNFIGYSYADRGIKLEQAEKMIKKALKLKPGDGYITDSLGWVYLKQNKLDLAIEYLKKASDLLPDDPTIAEHLGDAYAKAGRVKDALKTYKQVLKLN</sequence>
<feature type="non-terminal residue" evidence="1">
    <location>
        <position position="180"/>
    </location>
</feature>
<dbReference type="Pfam" id="PF14559">
    <property type="entry name" value="TPR_19"/>
    <property type="match status" value="1"/>
</dbReference>
<dbReference type="PROSITE" id="PS50005">
    <property type="entry name" value="TPR"/>
    <property type="match status" value="2"/>
</dbReference>
<dbReference type="SUPFAM" id="SSF48452">
    <property type="entry name" value="TPR-like"/>
    <property type="match status" value="1"/>
</dbReference>
<dbReference type="SMART" id="SM00028">
    <property type="entry name" value="TPR"/>
    <property type="match status" value="5"/>
</dbReference>
<protein>
    <submittedName>
        <fullName evidence="1">Uncharacterized protein</fullName>
    </submittedName>
</protein>
<proteinExistence type="predicted"/>
<dbReference type="Gene3D" id="1.25.40.10">
    <property type="entry name" value="Tetratricopeptide repeat domain"/>
    <property type="match status" value="1"/>
</dbReference>
<name>X1SEL9_9ZZZZ</name>
<evidence type="ECO:0000313" key="1">
    <source>
        <dbReference type="EMBL" id="GAI73865.1"/>
    </source>
</evidence>
<dbReference type="InterPro" id="IPR011990">
    <property type="entry name" value="TPR-like_helical_dom_sf"/>
</dbReference>
<gene>
    <name evidence="1" type="ORF">S12H4_23941</name>
</gene>
<reference evidence="1" key="1">
    <citation type="journal article" date="2014" name="Front. Microbiol.">
        <title>High frequency of phylogenetically diverse reductive dehalogenase-homologous genes in deep subseafloor sedimentary metagenomes.</title>
        <authorList>
            <person name="Kawai M."/>
            <person name="Futagami T."/>
            <person name="Toyoda A."/>
            <person name="Takaki Y."/>
            <person name="Nishi S."/>
            <person name="Hori S."/>
            <person name="Arai W."/>
            <person name="Tsubouchi T."/>
            <person name="Morono Y."/>
            <person name="Uchiyama I."/>
            <person name="Ito T."/>
            <person name="Fujiyama A."/>
            <person name="Inagaki F."/>
            <person name="Takami H."/>
        </authorList>
    </citation>
    <scope>NUCLEOTIDE SEQUENCE</scope>
    <source>
        <strain evidence="1">Expedition CK06-06</strain>
    </source>
</reference>
<dbReference type="EMBL" id="BARW01012846">
    <property type="protein sequence ID" value="GAI73865.1"/>
    <property type="molecule type" value="Genomic_DNA"/>
</dbReference>
<organism evidence="1">
    <name type="scientific">marine sediment metagenome</name>
    <dbReference type="NCBI Taxonomy" id="412755"/>
    <lineage>
        <taxon>unclassified sequences</taxon>
        <taxon>metagenomes</taxon>
        <taxon>ecological metagenomes</taxon>
    </lineage>
</organism>
<accession>X1SEL9</accession>
<dbReference type="PANTHER" id="PTHR12558:SF13">
    <property type="entry name" value="CELL DIVISION CYCLE PROTEIN 27 HOMOLOG"/>
    <property type="match status" value="1"/>
</dbReference>
<comment type="caution">
    <text evidence="1">The sequence shown here is derived from an EMBL/GenBank/DDBJ whole genome shotgun (WGS) entry which is preliminary data.</text>
</comment>